<feature type="repeat" description="PPR" evidence="3">
    <location>
        <begin position="26"/>
        <end position="60"/>
    </location>
</feature>
<protein>
    <recommendedName>
        <fullName evidence="6">Pentatricopeptide repeat-containing protein</fullName>
    </recommendedName>
</protein>
<dbReference type="GO" id="GO:0003729">
    <property type="term" value="F:mRNA binding"/>
    <property type="evidence" value="ECO:0007669"/>
    <property type="project" value="TreeGrafter"/>
</dbReference>
<proteinExistence type="inferred from homology"/>
<dbReference type="PANTHER" id="PTHR47932:SF2">
    <property type="entry name" value="OS10G0484300 PROTEIN"/>
    <property type="match status" value="1"/>
</dbReference>
<comment type="similarity">
    <text evidence="1">Belongs to the PPR family. P subfamily.</text>
</comment>
<sequence>MVNELRFDDARCLFLKNCCKWEVSSRIRSLNLFMSTLCEKGRSDVALKIFLEMDYQGCCLDRESYRILMKGLCQDGRLNEGTHLLYLMFWRISQKGSGEDVIIYRALLMLYVIMDRLKKQLKFLVRY</sequence>
<evidence type="ECO:0000313" key="4">
    <source>
        <dbReference type="EMBL" id="KAF4395644.1"/>
    </source>
</evidence>
<evidence type="ECO:0000313" key="5">
    <source>
        <dbReference type="Proteomes" id="UP000525078"/>
    </source>
</evidence>
<dbReference type="PROSITE" id="PS51375">
    <property type="entry name" value="PPR"/>
    <property type="match status" value="1"/>
</dbReference>
<dbReference type="NCBIfam" id="TIGR00756">
    <property type="entry name" value="PPR"/>
    <property type="match status" value="1"/>
</dbReference>
<gene>
    <name evidence="4" type="ORF">F8388_008743</name>
</gene>
<dbReference type="InterPro" id="IPR002885">
    <property type="entry name" value="PPR_rpt"/>
</dbReference>
<keyword evidence="2" id="KW-0677">Repeat</keyword>
<organism evidence="4 5">
    <name type="scientific">Cannabis sativa</name>
    <name type="common">Hemp</name>
    <name type="synonym">Marijuana</name>
    <dbReference type="NCBI Taxonomy" id="3483"/>
    <lineage>
        <taxon>Eukaryota</taxon>
        <taxon>Viridiplantae</taxon>
        <taxon>Streptophyta</taxon>
        <taxon>Embryophyta</taxon>
        <taxon>Tracheophyta</taxon>
        <taxon>Spermatophyta</taxon>
        <taxon>Magnoliopsida</taxon>
        <taxon>eudicotyledons</taxon>
        <taxon>Gunneridae</taxon>
        <taxon>Pentapetalae</taxon>
        <taxon>rosids</taxon>
        <taxon>fabids</taxon>
        <taxon>Rosales</taxon>
        <taxon>Cannabaceae</taxon>
        <taxon>Cannabis</taxon>
    </lineage>
</organism>
<comment type="caution">
    <text evidence="4">The sequence shown here is derived from an EMBL/GenBank/DDBJ whole genome shotgun (WGS) entry which is preliminary data.</text>
</comment>
<dbReference type="InterPro" id="IPR011990">
    <property type="entry name" value="TPR-like_helical_dom_sf"/>
</dbReference>
<dbReference type="AlphaFoldDB" id="A0A7J6HK61"/>
<dbReference type="EMBL" id="JAATIP010000006">
    <property type="protein sequence ID" value="KAF4395644.1"/>
    <property type="molecule type" value="Genomic_DNA"/>
</dbReference>
<accession>A0A7J6HK61</accession>
<evidence type="ECO:0000256" key="3">
    <source>
        <dbReference type="PROSITE-ProRule" id="PRU00708"/>
    </source>
</evidence>
<evidence type="ECO:0008006" key="6">
    <source>
        <dbReference type="Google" id="ProtNLM"/>
    </source>
</evidence>
<evidence type="ECO:0000256" key="2">
    <source>
        <dbReference type="ARBA" id="ARBA00022737"/>
    </source>
</evidence>
<evidence type="ECO:0000256" key="1">
    <source>
        <dbReference type="ARBA" id="ARBA00007626"/>
    </source>
</evidence>
<reference evidence="4 5" key="1">
    <citation type="journal article" date="2020" name="bioRxiv">
        <title>Sequence and annotation of 42 cannabis genomes reveals extensive copy number variation in cannabinoid synthesis and pathogen resistance genes.</title>
        <authorList>
            <person name="Mckernan K.J."/>
            <person name="Helbert Y."/>
            <person name="Kane L.T."/>
            <person name="Ebling H."/>
            <person name="Zhang L."/>
            <person name="Liu B."/>
            <person name="Eaton Z."/>
            <person name="Mclaughlin S."/>
            <person name="Kingan S."/>
            <person name="Baybayan P."/>
            <person name="Concepcion G."/>
            <person name="Jordan M."/>
            <person name="Riva A."/>
            <person name="Barbazuk W."/>
            <person name="Harkins T."/>
        </authorList>
    </citation>
    <scope>NUCLEOTIDE SEQUENCE [LARGE SCALE GENOMIC DNA]</scope>
    <source>
        <strain evidence="5">cv. Jamaican Lion 4</strain>
        <tissue evidence="4">Leaf</tissue>
    </source>
</reference>
<dbReference type="PANTHER" id="PTHR47932">
    <property type="entry name" value="ATPASE EXPRESSION PROTEIN 3"/>
    <property type="match status" value="1"/>
</dbReference>
<dbReference type="Proteomes" id="UP000525078">
    <property type="component" value="Unassembled WGS sequence"/>
</dbReference>
<dbReference type="Gene3D" id="1.25.40.10">
    <property type="entry name" value="Tetratricopeptide repeat domain"/>
    <property type="match status" value="1"/>
</dbReference>
<name>A0A7J6HK61_CANSA</name>
<dbReference type="Pfam" id="PF13041">
    <property type="entry name" value="PPR_2"/>
    <property type="match status" value="1"/>
</dbReference>